<dbReference type="EMBL" id="DWWL01000084">
    <property type="protein sequence ID" value="HJC48934.1"/>
    <property type="molecule type" value="Genomic_DNA"/>
</dbReference>
<dbReference type="Pfam" id="PF01381">
    <property type="entry name" value="HTH_3"/>
    <property type="match status" value="1"/>
</dbReference>
<evidence type="ECO:0000259" key="2">
    <source>
        <dbReference type="PROSITE" id="PS50943"/>
    </source>
</evidence>
<reference evidence="3" key="1">
    <citation type="journal article" date="2021" name="PeerJ">
        <title>Extensive microbial diversity within the chicken gut microbiome revealed by metagenomics and culture.</title>
        <authorList>
            <person name="Gilroy R."/>
            <person name="Ravi A."/>
            <person name="Getino M."/>
            <person name="Pursley I."/>
            <person name="Horton D.L."/>
            <person name="Alikhan N.F."/>
            <person name="Baker D."/>
            <person name="Gharbi K."/>
            <person name="Hall N."/>
            <person name="Watson M."/>
            <person name="Adriaenssens E.M."/>
            <person name="Foster-Nyarko E."/>
            <person name="Jarju S."/>
            <person name="Secka A."/>
            <person name="Antonio M."/>
            <person name="Oren A."/>
            <person name="Chaudhuri R.R."/>
            <person name="La Ragione R."/>
            <person name="Hildebrand F."/>
            <person name="Pallen M.J."/>
        </authorList>
    </citation>
    <scope>NUCLEOTIDE SEQUENCE</scope>
    <source>
        <strain evidence="3">CHK183-5548</strain>
    </source>
</reference>
<dbReference type="GO" id="GO:0003677">
    <property type="term" value="F:DNA binding"/>
    <property type="evidence" value="ECO:0007669"/>
    <property type="project" value="UniProtKB-KW"/>
</dbReference>
<dbReference type="GO" id="GO:0003700">
    <property type="term" value="F:DNA-binding transcription factor activity"/>
    <property type="evidence" value="ECO:0007669"/>
    <property type="project" value="TreeGrafter"/>
</dbReference>
<dbReference type="Gene3D" id="1.10.260.40">
    <property type="entry name" value="lambda repressor-like DNA-binding domains"/>
    <property type="match status" value="1"/>
</dbReference>
<dbReference type="InterPro" id="IPR010982">
    <property type="entry name" value="Lambda_DNA-bd_dom_sf"/>
</dbReference>
<evidence type="ECO:0000313" key="4">
    <source>
        <dbReference type="Proteomes" id="UP000823883"/>
    </source>
</evidence>
<sequence>MKTEVHKKQLGMRIQEKRIEKKWTQEKLADSVGLSPVYISSIERGIKLPSLSTAVNIANALGASLDYLLEKIWFAVIKKDCWNRISGWTNFPWETKSGSWQLWRL</sequence>
<dbReference type="PANTHER" id="PTHR46797:SF1">
    <property type="entry name" value="METHYLPHOSPHONATE SYNTHASE"/>
    <property type="match status" value="1"/>
</dbReference>
<dbReference type="GO" id="GO:0005829">
    <property type="term" value="C:cytosol"/>
    <property type="evidence" value="ECO:0007669"/>
    <property type="project" value="TreeGrafter"/>
</dbReference>
<dbReference type="PANTHER" id="PTHR46797">
    <property type="entry name" value="HTH-TYPE TRANSCRIPTIONAL REGULATOR"/>
    <property type="match status" value="1"/>
</dbReference>
<dbReference type="SMART" id="SM00530">
    <property type="entry name" value="HTH_XRE"/>
    <property type="match status" value="1"/>
</dbReference>
<keyword evidence="1" id="KW-0238">DNA-binding</keyword>
<name>A0A9D2PEU7_9FIRM</name>
<organism evidence="3 4">
    <name type="scientific">Candidatus Lachnoclostridium pullistercoris</name>
    <dbReference type="NCBI Taxonomy" id="2838632"/>
    <lineage>
        <taxon>Bacteria</taxon>
        <taxon>Bacillati</taxon>
        <taxon>Bacillota</taxon>
        <taxon>Clostridia</taxon>
        <taxon>Lachnospirales</taxon>
        <taxon>Lachnospiraceae</taxon>
    </lineage>
</organism>
<dbReference type="AlphaFoldDB" id="A0A9D2PEU7"/>
<dbReference type="InterPro" id="IPR050807">
    <property type="entry name" value="TransReg_Diox_bact_type"/>
</dbReference>
<reference evidence="3" key="2">
    <citation type="submission" date="2021-04" db="EMBL/GenBank/DDBJ databases">
        <authorList>
            <person name="Gilroy R."/>
        </authorList>
    </citation>
    <scope>NUCLEOTIDE SEQUENCE</scope>
    <source>
        <strain evidence="3">CHK183-5548</strain>
    </source>
</reference>
<feature type="domain" description="HTH cro/C1-type" evidence="2">
    <location>
        <begin position="14"/>
        <end position="68"/>
    </location>
</feature>
<evidence type="ECO:0000313" key="3">
    <source>
        <dbReference type="EMBL" id="HJC48934.1"/>
    </source>
</evidence>
<accession>A0A9D2PEU7</accession>
<dbReference type="Proteomes" id="UP000823883">
    <property type="component" value="Unassembled WGS sequence"/>
</dbReference>
<protein>
    <submittedName>
        <fullName evidence="3">Helix-turn-helix transcriptional regulator</fullName>
    </submittedName>
</protein>
<dbReference type="InterPro" id="IPR001387">
    <property type="entry name" value="Cro/C1-type_HTH"/>
</dbReference>
<evidence type="ECO:0000256" key="1">
    <source>
        <dbReference type="ARBA" id="ARBA00023125"/>
    </source>
</evidence>
<gene>
    <name evidence="3" type="ORF">IAA04_12870</name>
</gene>
<comment type="caution">
    <text evidence="3">The sequence shown here is derived from an EMBL/GenBank/DDBJ whole genome shotgun (WGS) entry which is preliminary data.</text>
</comment>
<proteinExistence type="predicted"/>
<dbReference type="CDD" id="cd00093">
    <property type="entry name" value="HTH_XRE"/>
    <property type="match status" value="1"/>
</dbReference>
<dbReference type="SUPFAM" id="SSF47413">
    <property type="entry name" value="lambda repressor-like DNA-binding domains"/>
    <property type="match status" value="1"/>
</dbReference>
<dbReference type="PROSITE" id="PS50943">
    <property type="entry name" value="HTH_CROC1"/>
    <property type="match status" value="1"/>
</dbReference>